<evidence type="ECO:0008006" key="3">
    <source>
        <dbReference type="Google" id="ProtNLM"/>
    </source>
</evidence>
<dbReference type="EMBL" id="GL732572">
    <property type="protein sequence ID" value="EFX75849.1"/>
    <property type="molecule type" value="Genomic_DNA"/>
</dbReference>
<organism evidence="1 2">
    <name type="scientific">Daphnia pulex</name>
    <name type="common">Water flea</name>
    <dbReference type="NCBI Taxonomy" id="6669"/>
    <lineage>
        <taxon>Eukaryota</taxon>
        <taxon>Metazoa</taxon>
        <taxon>Ecdysozoa</taxon>
        <taxon>Arthropoda</taxon>
        <taxon>Crustacea</taxon>
        <taxon>Branchiopoda</taxon>
        <taxon>Diplostraca</taxon>
        <taxon>Cladocera</taxon>
        <taxon>Anomopoda</taxon>
        <taxon>Daphniidae</taxon>
        <taxon>Daphnia</taxon>
    </lineage>
</organism>
<dbReference type="eggNOG" id="KOG4585">
    <property type="taxonomic scope" value="Eukaryota"/>
</dbReference>
<dbReference type="InParanoid" id="E9GXD1"/>
<dbReference type="HOGENOM" id="CLU_1837121_0_0_1"/>
<evidence type="ECO:0000313" key="1">
    <source>
        <dbReference type="EMBL" id="EFX75849.1"/>
    </source>
</evidence>
<evidence type="ECO:0000313" key="2">
    <source>
        <dbReference type="Proteomes" id="UP000000305"/>
    </source>
</evidence>
<keyword evidence="2" id="KW-1185">Reference proteome</keyword>
<dbReference type="OrthoDB" id="6358932at2759"/>
<proteinExistence type="predicted"/>
<gene>
    <name evidence="1" type="ORF">DAPPUDRAFT_322939</name>
</gene>
<dbReference type="OMA" id="HICLSTY"/>
<reference evidence="1 2" key="1">
    <citation type="journal article" date="2011" name="Science">
        <title>The ecoresponsive genome of Daphnia pulex.</title>
        <authorList>
            <person name="Colbourne J.K."/>
            <person name="Pfrender M.E."/>
            <person name="Gilbert D."/>
            <person name="Thomas W.K."/>
            <person name="Tucker A."/>
            <person name="Oakley T.H."/>
            <person name="Tokishita S."/>
            <person name="Aerts A."/>
            <person name="Arnold G.J."/>
            <person name="Basu M.K."/>
            <person name="Bauer D.J."/>
            <person name="Caceres C.E."/>
            <person name="Carmel L."/>
            <person name="Casola C."/>
            <person name="Choi J.H."/>
            <person name="Detter J.C."/>
            <person name="Dong Q."/>
            <person name="Dusheyko S."/>
            <person name="Eads B.D."/>
            <person name="Frohlich T."/>
            <person name="Geiler-Samerotte K.A."/>
            <person name="Gerlach D."/>
            <person name="Hatcher P."/>
            <person name="Jogdeo S."/>
            <person name="Krijgsveld J."/>
            <person name="Kriventseva E.V."/>
            <person name="Kultz D."/>
            <person name="Laforsch C."/>
            <person name="Lindquist E."/>
            <person name="Lopez J."/>
            <person name="Manak J.R."/>
            <person name="Muller J."/>
            <person name="Pangilinan J."/>
            <person name="Patwardhan R.P."/>
            <person name="Pitluck S."/>
            <person name="Pritham E.J."/>
            <person name="Rechtsteiner A."/>
            <person name="Rho M."/>
            <person name="Rogozin I.B."/>
            <person name="Sakarya O."/>
            <person name="Salamov A."/>
            <person name="Schaack S."/>
            <person name="Shapiro H."/>
            <person name="Shiga Y."/>
            <person name="Skalitzky C."/>
            <person name="Smith Z."/>
            <person name="Souvorov A."/>
            <person name="Sung W."/>
            <person name="Tang Z."/>
            <person name="Tsuchiya D."/>
            <person name="Tu H."/>
            <person name="Vos H."/>
            <person name="Wang M."/>
            <person name="Wolf Y.I."/>
            <person name="Yamagata H."/>
            <person name="Yamada T."/>
            <person name="Ye Y."/>
            <person name="Shaw J.R."/>
            <person name="Andrews J."/>
            <person name="Crease T.J."/>
            <person name="Tang H."/>
            <person name="Lucas S.M."/>
            <person name="Robertson H.M."/>
            <person name="Bork P."/>
            <person name="Koonin E.V."/>
            <person name="Zdobnov E.M."/>
            <person name="Grigoriev I.V."/>
            <person name="Lynch M."/>
            <person name="Boore J.L."/>
        </authorList>
    </citation>
    <scope>NUCLEOTIDE SEQUENCE [LARGE SCALE GENOMIC DNA]</scope>
</reference>
<protein>
    <recommendedName>
        <fullName evidence="3">Transposase Helix-turn-helix domain-containing protein</fullName>
    </recommendedName>
</protein>
<dbReference type="Proteomes" id="UP000000305">
    <property type="component" value="Unassembled WGS sequence"/>
</dbReference>
<dbReference type="AlphaFoldDB" id="E9GXD1"/>
<sequence>MARSTFEDLVIEIGASGEDVENRGYNNDLPLRTNFLITLWWLANQETFRQVADRFGTTRGNAHHICLSTYRMLSDRAEEYIRWPSQYSLEETASQFQFPGTIGYLDGTEIHIRQPLKHLAAYTNRKSVTLQKKTRNSLEI</sequence>
<name>E9GXD1_DAPPU</name>
<dbReference type="KEGG" id="dpx:DAPPUDRAFT_322939"/>
<accession>E9GXD1</accession>